<feature type="region of interest" description="Disordered" evidence="1">
    <location>
        <begin position="1"/>
        <end position="92"/>
    </location>
</feature>
<dbReference type="Proteomes" id="UP000053240">
    <property type="component" value="Unassembled WGS sequence"/>
</dbReference>
<accession>A0A194RCH1</accession>
<dbReference type="InParanoid" id="A0A194RCH1"/>
<evidence type="ECO:0000313" key="3">
    <source>
        <dbReference type="Proteomes" id="UP000053240"/>
    </source>
</evidence>
<feature type="compositionally biased region" description="Basic and acidic residues" evidence="1">
    <location>
        <begin position="21"/>
        <end position="31"/>
    </location>
</feature>
<keyword evidence="3" id="KW-1185">Reference proteome</keyword>
<feature type="compositionally biased region" description="Acidic residues" evidence="1">
    <location>
        <begin position="32"/>
        <end position="48"/>
    </location>
</feature>
<proteinExistence type="predicted"/>
<reference evidence="2 3" key="1">
    <citation type="journal article" date="2015" name="Nat. Commun.">
        <title>Outbred genome sequencing and CRISPR/Cas9 gene editing in butterflies.</title>
        <authorList>
            <person name="Li X."/>
            <person name="Fan D."/>
            <person name="Zhang W."/>
            <person name="Liu G."/>
            <person name="Zhang L."/>
            <person name="Zhao L."/>
            <person name="Fang X."/>
            <person name="Chen L."/>
            <person name="Dong Y."/>
            <person name="Chen Y."/>
            <person name="Ding Y."/>
            <person name="Zhao R."/>
            <person name="Feng M."/>
            <person name="Zhu Y."/>
            <person name="Feng Y."/>
            <person name="Jiang X."/>
            <person name="Zhu D."/>
            <person name="Xiang H."/>
            <person name="Feng X."/>
            <person name="Li S."/>
            <person name="Wang J."/>
            <person name="Zhang G."/>
            <person name="Kronforst M.R."/>
            <person name="Wang W."/>
        </authorList>
    </citation>
    <scope>NUCLEOTIDE SEQUENCE [LARGE SCALE GENOMIC DNA]</scope>
    <source>
        <strain evidence="2">Ya'a_city_454_Pm</strain>
        <tissue evidence="2">Whole body</tissue>
    </source>
</reference>
<protein>
    <submittedName>
        <fullName evidence="2">Uncharacterized protein</fullName>
    </submittedName>
</protein>
<name>A0A194RCH1_PAPMA</name>
<gene>
    <name evidence="2" type="ORF">RR48_09324</name>
</gene>
<dbReference type="EMBL" id="KQ460397">
    <property type="protein sequence ID" value="KPJ15297.1"/>
    <property type="molecule type" value="Genomic_DNA"/>
</dbReference>
<organism evidence="2 3">
    <name type="scientific">Papilio machaon</name>
    <name type="common">Old World swallowtail butterfly</name>
    <dbReference type="NCBI Taxonomy" id="76193"/>
    <lineage>
        <taxon>Eukaryota</taxon>
        <taxon>Metazoa</taxon>
        <taxon>Ecdysozoa</taxon>
        <taxon>Arthropoda</taxon>
        <taxon>Hexapoda</taxon>
        <taxon>Insecta</taxon>
        <taxon>Pterygota</taxon>
        <taxon>Neoptera</taxon>
        <taxon>Endopterygota</taxon>
        <taxon>Lepidoptera</taxon>
        <taxon>Glossata</taxon>
        <taxon>Ditrysia</taxon>
        <taxon>Papilionoidea</taxon>
        <taxon>Papilionidae</taxon>
        <taxon>Papilioninae</taxon>
        <taxon>Papilio</taxon>
    </lineage>
</organism>
<dbReference type="AlphaFoldDB" id="A0A194RCH1"/>
<evidence type="ECO:0000256" key="1">
    <source>
        <dbReference type="SAM" id="MobiDB-lite"/>
    </source>
</evidence>
<feature type="compositionally biased region" description="Polar residues" evidence="1">
    <location>
        <begin position="1"/>
        <end position="20"/>
    </location>
</feature>
<sequence>MNQGKDLSTDVQSDITNMQKNYEHEDRIVFKDEEEMDQVEANSIDEPENNPVILPNDDFLQSSTYSKKDQSNRNSSDSSDNDLESRFGFDGGKCATGYIKVNGKCVAIMK</sequence>
<evidence type="ECO:0000313" key="2">
    <source>
        <dbReference type="EMBL" id="KPJ15297.1"/>
    </source>
</evidence>